<dbReference type="AlphaFoldDB" id="A0A6J2XML6"/>
<keyword evidence="5" id="KW-1185">Reference proteome</keyword>
<comment type="similarity">
    <text evidence="1 3">Belongs to the CMC family.</text>
</comment>
<evidence type="ECO:0000256" key="3">
    <source>
        <dbReference type="RuleBase" id="RU364104"/>
    </source>
</evidence>
<protein>
    <recommendedName>
        <fullName evidence="3">COX assembly mitochondrial protein</fullName>
    </recommendedName>
</protein>
<evidence type="ECO:0000313" key="5">
    <source>
        <dbReference type="Proteomes" id="UP000504635"/>
    </source>
</evidence>
<dbReference type="RefSeq" id="XP_030751909.1">
    <property type="nucleotide sequence ID" value="XM_030896049.1"/>
</dbReference>
<dbReference type="OrthoDB" id="6224010at2759"/>
<dbReference type="PROSITE" id="PS51808">
    <property type="entry name" value="CHCH"/>
    <property type="match status" value="1"/>
</dbReference>
<dbReference type="Pfam" id="PF08583">
    <property type="entry name" value="Cmc1"/>
    <property type="match status" value="1"/>
</dbReference>
<comment type="subcellular location">
    <subcellularLocation>
        <location evidence="3">Mitochondrion</location>
    </subcellularLocation>
</comment>
<organism evidence="5 6">
    <name type="scientific">Sitophilus oryzae</name>
    <name type="common">Rice weevil</name>
    <name type="synonym">Curculio oryzae</name>
    <dbReference type="NCBI Taxonomy" id="7048"/>
    <lineage>
        <taxon>Eukaryota</taxon>
        <taxon>Metazoa</taxon>
        <taxon>Ecdysozoa</taxon>
        <taxon>Arthropoda</taxon>
        <taxon>Hexapoda</taxon>
        <taxon>Insecta</taxon>
        <taxon>Pterygota</taxon>
        <taxon>Neoptera</taxon>
        <taxon>Endopterygota</taxon>
        <taxon>Coleoptera</taxon>
        <taxon>Polyphaga</taxon>
        <taxon>Cucujiformia</taxon>
        <taxon>Curculionidae</taxon>
        <taxon>Dryophthorinae</taxon>
        <taxon>Sitophilus</taxon>
    </lineage>
</organism>
<dbReference type="GO" id="GO:0005739">
    <property type="term" value="C:mitochondrion"/>
    <property type="evidence" value="ECO:0007669"/>
    <property type="project" value="UniProtKB-SubCell"/>
</dbReference>
<dbReference type="Proteomes" id="UP000504635">
    <property type="component" value="Unplaced"/>
</dbReference>
<dbReference type="InParanoid" id="A0A6J2XML6"/>
<feature type="compositionally biased region" description="Gly residues" evidence="4">
    <location>
        <begin position="1"/>
        <end position="12"/>
    </location>
</feature>
<keyword evidence="3" id="KW-0496">Mitochondrion</keyword>
<name>A0A6J2XML6_SITOR</name>
<keyword evidence="2" id="KW-1015">Disulfide bond</keyword>
<proteinExistence type="inferred from homology"/>
<dbReference type="PANTHER" id="PTHR22977:SF5">
    <property type="entry name" value="COX ASSEMBLY MITOCHONDRIAL PROTEIN HOMOLOG"/>
    <property type="match status" value="1"/>
</dbReference>
<sequence length="121" mass="14190">MLNPKLGGGPHGVGDPEDKTLRKVEMEVMIPKKMRDIARVEKCSQEVEQFTECCKNSNVLMVIKCREQNNNLKKCLTEWYNNEEFKEYCKNLYLEERTEFRRTGIPLKKRLEQSSRVGSSM</sequence>
<feature type="region of interest" description="Disordered" evidence="4">
    <location>
        <begin position="1"/>
        <end position="20"/>
    </location>
</feature>
<gene>
    <name evidence="6" type="primary">LOC115879300</name>
</gene>
<dbReference type="InterPro" id="IPR013892">
    <property type="entry name" value="Cyt_c_biogenesis_Cmc1-like"/>
</dbReference>
<evidence type="ECO:0000256" key="2">
    <source>
        <dbReference type="ARBA" id="ARBA00023157"/>
    </source>
</evidence>
<dbReference type="FunCoup" id="A0A6J2XML6">
    <property type="interactions" value="142"/>
</dbReference>
<evidence type="ECO:0000313" key="6">
    <source>
        <dbReference type="RefSeq" id="XP_030751909.1"/>
    </source>
</evidence>
<dbReference type="PANTHER" id="PTHR22977">
    <property type="entry name" value="COX ASSEMBLY MITOCHONDRIAL PROTEIN"/>
    <property type="match status" value="1"/>
</dbReference>
<reference evidence="6" key="1">
    <citation type="submission" date="2025-08" db="UniProtKB">
        <authorList>
            <consortium name="RefSeq"/>
        </authorList>
    </citation>
    <scope>IDENTIFICATION</scope>
    <source>
        <tissue evidence="6">Gonads</tissue>
    </source>
</reference>
<evidence type="ECO:0000256" key="1">
    <source>
        <dbReference type="ARBA" id="ARBA00007347"/>
    </source>
</evidence>
<accession>A0A6J2XML6</accession>
<evidence type="ECO:0000256" key="4">
    <source>
        <dbReference type="SAM" id="MobiDB-lite"/>
    </source>
</evidence>
<dbReference type="GeneID" id="115879300"/>
<dbReference type="KEGG" id="soy:115879300"/>